<sequence length="69" mass="7516">MSWRESTFMLPGLIAGLGLVGLFAALLGDDWWDVLAWLGLGLPAALGVWPLLRRRMTAPAQAGQPRNQD</sequence>
<protein>
    <recommendedName>
        <fullName evidence="4">DUF4175 domain-containing protein</fullName>
    </recommendedName>
</protein>
<proteinExistence type="predicted"/>
<keyword evidence="1" id="KW-0812">Transmembrane</keyword>
<evidence type="ECO:0008006" key="4">
    <source>
        <dbReference type="Google" id="ProtNLM"/>
    </source>
</evidence>
<dbReference type="AlphaFoldDB" id="A0A5S5BBP0"/>
<reference evidence="2 3" key="1">
    <citation type="submission" date="2019-07" db="EMBL/GenBank/DDBJ databases">
        <title>Deep subsurface shale carbon reservoir microbial communities from Ohio and West Virginia, USA.</title>
        <authorList>
            <person name="Wrighton K."/>
        </authorList>
    </citation>
    <scope>NUCLEOTIDE SEQUENCE [LARGE SCALE GENOMIC DNA]</scope>
    <source>
        <strain evidence="2 3">NP_8Ht</strain>
    </source>
</reference>
<organism evidence="2 3">
    <name type="scientific">Stutzerimonas stutzeri</name>
    <name type="common">Pseudomonas stutzeri</name>
    <dbReference type="NCBI Taxonomy" id="316"/>
    <lineage>
        <taxon>Bacteria</taxon>
        <taxon>Pseudomonadati</taxon>
        <taxon>Pseudomonadota</taxon>
        <taxon>Gammaproteobacteria</taxon>
        <taxon>Pseudomonadales</taxon>
        <taxon>Pseudomonadaceae</taxon>
        <taxon>Stutzerimonas</taxon>
    </lineage>
</organism>
<comment type="caution">
    <text evidence="2">The sequence shown here is derived from an EMBL/GenBank/DDBJ whole genome shotgun (WGS) entry which is preliminary data.</text>
</comment>
<evidence type="ECO:0000313" key="2">
    <source>
        <dbReference type="EMBL" id="TYP63736.1"/>
    </source>
</evidence>
<dbReference type="Proteomes" id="UP000324282">
    <property type="component" value="Unassembled WGS sequence"/>
</dbReference>
<evidence type="ECO:0000313" key="3">
    <source>
        <dbReference type="Proteomes" id="UP000324282"/>
    </source>
</evidence>
<feature type="transmembrane region" description="Helical" evidence="1">
    <location>
        <begin position="34"/>
        <end position="52"/>
    </location>
</feature>
<evidence type="ECO:0000256" key="1">
    <source>
        <dbReference type="SAM" id="Phobius"/>
    </source>
</evidence>
<name>A0A5S5BBP0_STUST</name>
<gene>
    <name evidence="2" type="ORF">A9A72_123513</name>
</gene>
<keyword evidence="1" id="KW-0472">Membrane</keyword>
<feature type="transmembrane region" description="Helical" evidence="1">
    <location>
        <begin position="7"/>
        <end position="28"/>
    </location>
</feature>
<keyword evidence="1" id="KW-1133">Transmembrane helix</keyword>
<dbReference type="EMBL" id="VNHQ01000013">
    <property type="protein sequence ID" value="TYP63736.1"/>
    <property type="molecule type" value="Genomic_DNA"/>
</dbReference>
<accession>A0A5S5BBP0</accession>